<dbReference type="PANTHER" id="PTHR14467">
    <property type="entry name" value="ARV1"/>
    <property type="match status" value="1"/>
</dbReference>
<gene>
    <name evidence="11" type="ORF">L1049_017080</name>
</gene>
<protein>
    <recommendedName>
        <fullName evidence="10">Protein ARV</fullName>
    </recommendedName>
</protein>
<comment type="caution">
    <text evidence="11">The sequence shown here is derived from an EMBL/GenBank/DDBJ whole genome shotgun (WGS) entry which is preliminary data.</text>
</comment>
<dbReference type="GO" id="GO:0032366">
    <property type="term" value="P:intracellular sterol transport"/>
    <property type="evidence" value="ECO:0007669"/>
    <property type="project" value="UniProtKB-UniRule"/>
</dbReference>
<dbReference type="GO" id="GO:0005794">
    <property type="term" value="C:Golgi apparatus"/>
    <property type="evidence" value="ECO:0007669"/>
    <property type="project" value="TreeGrafter"/>
</dbReference>
<dbReference type="Pfam" id="PF04161">
    <property type="entry name" value="Arv1"/>
    <property type="match status" value="1"/>
</dbReference>
<evidence type="ECO:0000313" key="12">
    <source>
        <dbReference type="Proteomes" id="UP001415857"/>
    </source>
</evidence>
<evidence type="ECO:0000256" key="4">
    <source>
        <dbReference type="ARBA" id="ARBA00022692"/>
    </source>
</evidence>
<comment type="subcellular location">
    <subcellularLocation>
        <location evidence="1 10">Endoplasmic reticulum membrane</location>
        <topology evidence="1 10">Multi-pass membrane protein</topology>
    </subcellularLocation>
</comment>
<dbReference type="GO" id="GO:0032541">
    <property type="term" value="C:cortical endoplasmic reticulum"/>
    <property type="evidence" value="ECO:0007669"/>
    <property type="project" value="TreeGrafter"/>
</dbReference>
<comment type="function">
    <text evidence="10">Regulates also the sphingolipid metabolism.</text>
</comment>
<evidence type="ECO:0000256" key="1">
    <source>
        <dbReference type="ARBA" id="ARBA00004477"/>
    </source>
</evidence>
<keyword evidence="7 10" id="KW-0445">Lipid transport</keyword>
<reference evidence="11 12" key="1">
    <citation type="journal article" date="2024" name="Plant J.">
        <title>Genome sequences and population genomics reveal climatic adaptation and genomic divergence between two closely related sweetgum species.</title>
        <authorList>
            <person name="Xu W.Q."/>
            <person name="Ren C.Q."/>
            <person name="Zhang X.Y."/>
            <person name="Comes H.P."/>
            <person name="Liu X.H."/>
            <person name="Li Y.G."/>
            <person name="Kettle C.J."/>
            <person name="Jalonen R."/>
            <person name="Gaisberger H."/>
            <person name="Ma Y.Z."/>
            <person name="Qiu Y.X."/>
        </authorList>
    </citation>
    <scope>NUCLEOTIDE SEQUENCE [LARGE SCALE GENOMIC DNA]</scope>
    <source>
        <strain evidence="11">Hangzhou</strain>
    </source>
</reference>
<evidence type="ECO:0000256" key="2">
    <source>
        <dbReference type="ARBA" id="ARBA00009187"/>
    </source>
</evidence>
<comment type="similarity">
    <text evidence="2 10">Belongs to the ARV1 family.</text>
</comment>
<dbReference type="GO" id="GO:0097036">
    <property type="term" value="P:regulation of plasma membrane sterol distribution"/>
    <property type="evidence" value="ECO:0007669"/>
    <property type="project" value="UniProtKB-UniRule"/>
</dbReference>
<evidence type="ECO:0000256" key="9">
    <source>
        <dbReference type="ARBA" id="ARBA00023136"/>
    </source>
</evidence>
<keyword evidence="10" id="KW-0746">Sphingolipid metabolism</keyword>
<feature type="transmembrane region" description="Helical" evidence="10">
    <location>
        <begin position="137"/>
        <end position="155"/>
    </location>
</feature>
<organism evidence="11 12">
    <name type="scientific">Liquidambar formosana</name>
    <name type="common">Formosan gum</name>
    <dbReference type="NCBI Taxonomy" id="63359"/>
    <lineage>
        <taxon>Eukaryota</taxon>
        <taxon>Viridiplantae</taxon>
        <taxon>Streptophyta</taxon>
        <taxon>Embryophyta</taxon>
        <taxon>Tracheophyta</taxon>
        <taxon>Spermatophyta</taxon>
        <taxon>Magnoliopsida</taxon>
        <taxon>eudicotyledons</taxon>
        <taxon>Gunneridae</taxon>
        <taxon>Pentapetalae</taxon>
        <taxon>Saxifragales</taxon>
        <taxon>Altingiaceae</taxon>
        <taxon>Liquidambar</taxon>
    </lineage>
</organism>
<dbReference type="AlphaFoldDB" id="A0AAP0S7B0"/>
<evidence type="ECO:0000313" key="11">
    <source>
        <dbReference type="EMBL" id="KAK9288620.1"/>
    </source>
</evidence>
<keyword evidence="4 10" id="KW-0812">Transmembrane</keyword>
<keyword evidence="8 10" id="KW-0443">Lipid metabolism</keyword>
<evidence type="ECO:0000256" key="8">
    <source>
        <dbReference type="ARBA" id="ARBA00023098"/>
    </source>
</evidence>
<evidence type="ECO:0000256" key="5">
    <source>
        <dbReference type="ARBA" id="ARBA00022824"/>
    </source>
</evidence>
<evidence type="ECO:0000256" key="6">
    <source>
        <dbReference type="ARBA" id="ARBA00022989"/>
    </source>
</evidence>
<feature type="transmembrane region" description="Helical" evidence="10">
    <location>
        <begin position="102"/>
        <end position="125"/>
    </location>
</feature>
<keyword evidence="12" id="KW-1185">Reference proteome</keyword>
<name>A0AAP0S7B0_LIQFO</name>
<comment type="function">
    <text evidence="10">Mediator of sterol homeostasis involved in sterol uptake, trafficking and distribution into membranes.</text>
</comment>
<evidence type="ECO:0000256" key="7">
    <source>
        <dbReference type="ARBA" id="ARBA00023055"/>
    </source>
</evidence>
<dbReference type="GO" id="GO:0016125">
    <property type="term" value="P:sterol metabolic process"/>
    <property type="evidence" value="ECO:0007669"/>
    <property type="project" value="UniProtKB-UniRule"/>
</dbReference>
<dbReference type="InterPro" id="IPR007290">
    <property type="entry name" value="Arv1"/>
</dbReference>
<dbReference type="Proteomes" id="UP001415857">
    <property type="component" value="Unassembled WGS sequence"/>
</dbReference>
<keyword evidence="9 10" id="KW-0472">Membrane</keyword>
<dbReference type="PANTHER" id="PTHR14467:SF0">
    <property type="entry name" value="PROTEIN ARV1"/>
    <property type="match status" value="1"/>
</dbReference>
<keyword evidence="6 10" id="KW-1133">Transmembrane helix</keyword>
<sequence length="215" mass="25061">MKVSRHTPLTWHENCKAVADEYVECEIMILLIDLILHKPKAYRHLLYNMPNRDSVSFKGLLWKSTFGFLLLDAYMILVLKRSGEEWSLYTNFSSLLWRCGKILMDVFIGNFMFLCTILLAKRILLDTSGRVSRYKDLVLAILFSSYFKIFLIPMMVWEFPFSVIFIIDVFVLSSNTVALKVTTETAMNRCIGVCFSAYVVKFFADQVFDVHLPRF</sequence>
<proteinExistence type="inferred from homology"/>
<evidence type="ECO:0000256" key="10">
    <source>
        <dbReference type="RuleBase" id="RU368065"/>
    </source>
</evidence>
<dbReference type="GO" id="GO:0006665">
    <property type="term" value="P:sphingolipid metabolic process"/>
    <property type="evidence" value="ECO:0007669"/>
    <property type="project" value="UniProtKB-UniRule"/>
</dbReference>
<accession>A0AAP0S7B0</accession>
<feature type="transmembrane region" description="Helical" evidence="10">
    <location>
        <begin position="161"/>
        <end position="179"/>
    </location>
</feature>
<dbReference type="GO" id="GO:0005789">
    <property type="term" value="C:endoplasmic reticulum membrane"/>
    <property type="evidence" value="ECO:0007669"/>
    <property type="project" value="UniProtKB-SubCell"/>
</dbReference>
<evidence type="ECO:0000256" key="3">
    <source>
        <dbReference type="ARBA" id="ARBA00022448"/>
    </source>
</evidence>
<feature type="transmembrane region" description="Helical" evidence="10">
    <location>
        <begin position="60"/>
        <end position="79"/>
    </location>
</feature>
<dbReference type="EMBL" id="JBBPBK010000003">
    <property type="protein sequence ID" value="KAK9288620.1"/>
    <property type="molecule type" value="Genomic_DNA"/>
</dbReference>
<keyword evidence="3 10" id="KW-0813">Transport</keyword>
<keyword evidence="5 10" id="KW-0256">Endoplasmic reticulum</keyword>